<accession>U5GPW3</accession>
<organism evidence="1 2">
    <name type="scientific">Populus trichocarpa</name>
    <name type="common">Western balsam poplar</name>
    <name type="synonym">Populus balsamifera subsp. trichocarpa</name>
    <dbReference type="NCBI Taxonomy" id="3694"/>
    <lineage>
        <taxon>Eukaryota</taxon>
        <taxon>Viridiplantae</taxon>
        <taxon>Streptophyta</taxon>
        <taxon>Embryophyta</taxon>
        <taxon>Tracheophyta</taxon>
        <taxon>Spermatophyta</taxon>
        <taxon>Magnoliopsida</taxon>
        <taxon>eudicotyledons</taxon>
        <taxon>Gunneridae</taxon>
        <taxon>Pentapetalae</taxon>
        <taxon>rosids</taxon>
        <taxon>fabids</taxon>
        <taxon>Malpighiales</taxon>
        <taxon>Salicaceae</taxon>
        <taxon>Saliceae</taxon>
        <taxon>Populus</taxon>
    </lineage>
</organism>
<dbReference type="EMBL" id="CM009291">
    <property type="protein sequence ID" value="PNT50230.1"/>
    <property type="molecule type" value="Genomic_DNA"/>
</dbReference>
<evidence type="ECO:0000313" key="1">
    <source>
        <dbReference type="EMBL" id="PNT50231.1"/>
    </source>
</evidence>
<dbReference type="EMBL" id="CM009291">
    <property type="protein sequence ID" value="PNT50231.1"/>
    <property type="molecule type" value="Genomic_DNA"/>
</dbReference>
<name>U5GPW3_POPTR</name>
<reference evidence="1" key="2">
    <citation type="submission" date="2017-07" db="EMBL/GenBank/DDBJ databases">
        <title>WGS assembly of Populus trichocarpa.</title>
        <authorList>
            <person name="Tuskan G."/>
            <person name="Difazio S."/>
            <person name="Jansson S."/>
            <person name="Bohlmann J."/>
            <person name="Grigoriev I."/>
            <person name="Hellsten U."/>
            <person name="Putnam N."/>
            <person name="Ralph S."/>
            <person name="Rombauts S."/>
            <person name="Salamov A."/>
            <person name="Schein J."/>
            <person name="Sterck L."/>
            <person name="Aerts A."/>
            <person name="Bhalerao R."/>
            <person name="Bhalerao R."/>
            <person name="Blaudez D."/>
            <person name="Boerjan W."/>
            <person name="Brun A."/>
            <person name="Brunner A."/>
            <person name="Busov V."/>
            <person name="Campbell M."/>
            <person name="Carlson J."/>
            <person name="Chalot M."/>
            <person name="Chapman J."/>
            <person name="Chen G."/>
            <person name="Cooper D."/>
            <person name="Coutinho P."/>
            <person name="Couturier J."/>
            <person name="Covert S."/>
            <person name="Cronk Q."/>
            <person name="Cunningham R."/>
            <person name="Davis J."/>
            <person name="Degroeve S."/>
            <person name="Dejardin A."/>
            <person name="Depamphilis C."/>
            <person name="Detter J."/>
            <person name="Dirks B."/>
            <person name="Dubchak I."/>
            <person name="Duplessis S."/>
            <person name="Ehlting J."/>
            <person name="Ellis B."/>
            <person name="Gendler K."/>
            <person name="Goodstein D."/>
            <person name="Gribskov M."/>
            <person name="Grimwood J."/>
            <person name="Groover A."/>
            <person name="Gunter L."/>
            <person name="Hamberger B."/>
            <person name="Heinze B."/>
            <person name="Helariutta Y."/>
            <person name="Henrissat B."/>
            <person name="Holligan D."/>
            <person name="Holt R."/>
            <person name="Huang W."/>
            <person name="Islam-Faridi N."/>
            <person name="Jones S."/>
            <person name="Jones-Rhoades M."/>
            <person name="Jorgensen R."/>
            <person name="Joshi C."/>
            <person name="Kangasjarvi J."/>
            <person name="Karlsson J."/>
            <person name="Kelleher C."/>
            <person name="Kirkpatrick R."/>
            <person name="Kirst M."/>
            <person name="Kohler A."/>
            <person name="Kalluri U."/>
            <person name="Larimer F."/>
            <person name="Leebens-Mack J."/>
            <person name="Leple J."/>
            <person name="Locascio P."/>
            <person name="Lou Y."/>
            <person name="Lucas S."/>
            <person name="Martin F."/>
            <person name="Montanini B."/>
            <person name="Napoli C."/>
            <person name="Nelson D."/>
            <person name="Nelson C."/>
            <person name="Nieminen K."/>
            <person name="Nilsson O."/>
            <person name="Pereda V."/>
            <person name="Peter G."/>
            <person name="Philippe R."/>
            <person name="Pilate G."/>
            <person name="Poliakov A."/>
            <person name="Razumovskaya J."/>
            <person name="Richardson P."/>
            <person name="Rinaldi C."/>
            <person name="Ritland K."/>
            <person name="Rouze P."/>
            <person name="Ryaboy D."/>
            <person name="Schmutz J."/>
            <person name="Schrader J."/>
            <person name="Segerman B."/>
            <person name="Shin H."/>
            <person name="Siddiqui A."/>
            <person name="Sterky F."/>
            <person name="Terry A."/>
            <person name="Tsai C."/>
            <person name="Uberbacher E."/>
            <person name="Unneberg P."/>
            <person name="Vahala J."/>
            <person name="Wall K."/>
            <person name="Wessler S."/>
            <person name="Yang G."/>
            <person name="Yin T."/>
            <person name="Douglas C."/>
            <person name="Marra M."/>
            <person name="Sandberg G."/>
            <person name="Van De Peer Y."/>
            <person name="Rokhsar D."/>
        </authorList>
    </citation>
    <scope>NUCLEOTIDE SEQUENCE</scope>
    <source>
        <strain evidence="1">Nisqually-1</strain>
    </source>
</reference>
<proteinExistence type="predicted"/>
<protein>
    <submittedName>
        <fullName evidence="1">Uncharacterized protein</fullName>
    </submittedName>
</protein>
<dbReference type="HOGENOM" id="CLU_2201556_0_0_1"/>
<dbReference type="PANTHER" id="PTHR34679:SF2">
    <property type="entry name" value="OS02G0122500 PROTEIN"/>
    <property type="match status" value="1"/>
</dbReference>
<evidence type="ECO:0000313" key="2">
    <source>
        <dbReference type="Proteomes" id="UP000006729"/>
    </source>
</evidence>
<dbReference type="Proteomes" id="UP000006729">
    <property type="component" value="Chromosome 2"/>
</dbReference>
<dbReference type="AlphaFoldDB" id="U5GPW3"/>
<dbReference type="PANTHER" id="PTHR34679">
    <property type="match status" value="1"/>
</dbReference>
<dbReference type="eggNOG" id="ENOG502QT15">
    <property type="taxonomic scope" value="Eukaryota"/>
</dbReference>
<reference evidence="1 2" key="1">
    <citation type="journal article" date="2006" name="Science">
        <title>The genome of black cottonwood, Populus trichocarpa (Torr. &amp; Gray).</title>
        <authorList>
            <person name="Tuskan G.A."/>
            <person name="Difazio S."/>
            <person name="Jansson S."/>
            <person name="Bohlmann J."/>
            <person name="Grigoriev I."/>
            <person name="Hellsten U."/>
            <person name="Putnam N."/>
            <person name="Ralph S."/>
            <person name="Rombauts S."/>
            <person name="Salamov A."/>
            <person name="Schein J."/>
            <person name="Sterck L."/>
            <person name="Aerts A."/>
            <person name="Bhalerao R.R."/>
            <person name="Bhalerao R.P."/>
            <person name="Blaudez D."/>
            <person name="Boerjan W."/>
            <person name="Brun A."/>
            <person name="Brunner A."/>
            <person name="Busov V."/>
            <person name="Campbell M."/>
            <person name="Carlson J."/>
            <person name="Chalot M."/>
            <person name="Chapman J."/>
            <person name="Chen G.L."/>
            <person name="Cooper D."/>
            <person name="Coutinho P.M."/>
            <person name="Couturier J."/>
            <person name="Covert S."/>
            <person name="Cronk Q."/>
            <person name="Cunningham R."/>
            <person name="Davis J."/>
            <person name="Degroeve S."/>
            <person name="Dejardin A."/>
            <person name="Depamphilis C."/>
            <person name="Detter J."/>
            <person name="Dirks B."/>
            <person name="Dubchak I."/>
            <person name="Duplessis S."/>
            <person name="Ehlting J."/>
            <person name="Ellis B."/>
            <person name="Gendler K."/>
            <person name="Goodstein D."/>
            <person name="Gribskov M."/>
            <person name="Grimwood J."/>
            <person name="Groover A."/>
            <person name="Gunter L."/>
            <person name="Hamberger B."/>
            <person name="Heinze B."/>
            <person name="Helariutta Y."/>
            <person name="Henrissat B."/>
            <person name="Holligan D."/>
            <person name="Holt R."/>
            <person name="Huang W."/>
            <person name="Islam-Faridi N."/>
            <person name="Jones S."/>
            <person name="Jones-Rhoades M."/>
            <person name="Jorgensen R."/>
            <person name="Joshi C."/>
            <person name="Kangasjarvi J."/>
            <person name="Karlsson J."/>
            <person name="Kelleher C."/>
            <person name="Kirkpatrick R."/>
            <person name="Kirst M."/>
            <person name="Kohler A."/>
            <person name="Kalluri U."/>
            <person name="Larimer F."/>
            <person name="Leebens-Mack J."/>
            <person name="Leple J.C."/>
            <person name="Locascio P."/>
            <person name="Lou Y."/>
            <person name="Lucas S."/>
            <person name="Martin F."/>
            <person name="Montanini B."/>
            <person name="Napoli C."/>
            <person name="Nelson D.R."/>
            <person name="Nelson C."/>
            <person name="Nieminen K."/>
            <person name="Nilsson O."/>
            <person name="Pereda V."/>
            <person name="Peter G."/>
            <person name="Philippe R."/>
            <person name="Pilate G."/>
            <person name="Poliakov A."/>
            <person name="Razumovskaya J."/>
            <person name="Richardson P."/>
            <person name="Rinaldi C."/>
            <person name="Ritland K."/>
            <person name="Rouze P."/>
            <person name="Ryaboy D."/>
            <person name="Schmutz J."/>
            <person name="Schrader J."/>
            <person name="Segerman B."/>
            <person name="Shin H."/>
            <person name="Siddiqui A."/>
            <person name="Sterky F."/>
            <person name="Terry A."/>
            <person name="Tsai C.J."/>
            <person name="Uberbacher E."/>
            <person name="Unneberg P."/>
            <person name="Vahala J."/>
            <person name="Wall K."/>
            <person name="Wessler S."/>
            <person name="Yang G."/>
            <person name="Yin T."/>
            <person name="Douglas C."/>
            <person name="Marra M."/>
            <person name="Sandberg G."/>
            <person name="Van de Peer Y."/>
            <person name="Rokhsar D."/>
        </authorList>
    </citation>
    <scope>NUCLEOTIDE SEQUENCE [LARGE SCALE GENOMIC DNA]</scope>
    <source>
        <strain evidence="2">cv. Nisqually</strain>
        <strain evidence="1">Nisqually-1</strain>
    </source>
</reference>
<dbReference type="InParanoid" id="U5GPW3"/>
<sequence length="108" mass="12156">MKAGLFFNTSWAGYLGWQWRRVRTMQNEINELKKQVKPTPVTPEGTPVTAITVLGAAAEALVPAMQKGNETARNFHIALNAINVVLFLWQIPTGIDMVLKVFEFTKWP</sequence>
<dbReference type="InterPro" id="IPR025067">
    <property type="entry name" value="DUF4079"/>
</dbReference>
<dbReference type="STRING" id="3694.U5GPW3"/>
<dbReference type="Pfam" id="PF13301">
    <property type="entry name" value="DUF4079"/>
    <property type="match status" value="1"/>
</dbReference>
<keyword evidence="2" id="KW-1185">Reference proteome</keyword>
<gene>
    <name evidence="1" type="ORF">POPTR_002G175500</name>
</gene>